<dbReference type="Proteomes" id="UP000183203">
    <property type="component" value="Unassembled WGS sequence"/>
</dbReference>
<reference evidence="2 3" key="1">
    <citation type="submission" date="2016-09" db="EMBL/GenBank/DDBJ databases">
        <authorList>
            <person name="Capua I."/>
            <person name="De Benedictis P."/>
            <person name="Joannis T."/>
            <person name="Lombin L.H."/>
            <person name="Cattoli G."/>
        </authorList>
    </citation>
    <scope>NUCLEOTIDE SEQUENCE [LARGE SCALE GENOMIC DNA]</scope>
    <source>
        <strain evidence="2 3">NIO-1002</strain>
    </source>
</reference>
<sequence length="674" mass="75453">MSVDVVVWDPDSENAGAQFQRVLALHKSNRARLGPMPDTGFRDRAKHRGLLIGFIDDAIMGYVLYDVPRSNLIKLVHVCVSHQSRQTGIARAMIETAIELHPRRSLLTASCRTDYGIDRFWRSLGMHVASERAGRALSGSILMNWVKRINTQGGLDLLETATLSSNLPLAVLDTNVVGDLFLPPEIRRDHRDETAELQADWLQPLVTFAVSGEVDNELSQNQDPTTRRHVRAVSQHLTRLSTLRPNDRSLEDALLSATDPNLVARDSSLRNDVLHIADAIHSGADFFVTNDSNVILASKGWTIGEHNIRVVRPHQLIAALSPESFMTDFRSSLIDDGDLEWFVVADVEIELEPAFRVYDIEGKPSIFAQRLRELLARRKTVTVQKLADAQGNLWALAAWELDGATLRLPLLRSIRGERGSTVAFQLLRYVRRVAWEHGATRLEITDPAISATLDAALTADKFSTAVPRTATLGPATATARELVLTSAAEVALAERSRWPLVVREAGMATYLIPIQPRWATNLLGLNDGLISLRRRGLGLSRELVYFSGSRIVPQDLPARVLWYATSDDKTRHTIQRIVARSLMVECVRLPTEEALARFSKVGVLRKSEIQAAADRDGKVNVIRFEDTELLQRPISRHEEIFKRYVKGRVQSMRHVDPQMFDEIIALQQDRRLAG</sequence>
<dbReference type="RefSeq" id="WP_139167996.1">
    <property type="nucleotide sequence ID" value="NZ_FMYG01000001.1"/>
</dbReference>
<dbReference type="InterPro" id="IPR029060">
    <property type="entry name" value="PIN-like_dom_sf"/>
</dbReference>
<protein>
    <recommendedName>
        <fullName evidence="1">N-acetyltransferase domain-containing protein</fullName>
    </recommendedName>
</protein>
<dbReference type="STRING" id="993073.AS029_02635"/>
<dbReference type="Gene3D" id="3.40.630.30">
    <property type="match status" value="1"/>
</dbReference>
<dbReference type="EMBL" id="FMYG01000001">
    <property type="protein sequence ID" value="SDB86367.1"/>
    <property type="molecule type" value="Genomic_DNA"/>
</dbReference>
<feature type="domain" description="N-acetyltransferase" evidence="1">
    <location>
        <begin position="3"/>
        <end position="148"/>
    </location>
</feature>
<dbReference type="Pfam" id="PF00583">
    <property type="entry name" value="Acetyltransf_1"/>
    <property type="match status" value="1"/>
</dbReference>
<evidence type="ECO:0000313" key="3">
    <source>
        <dbReference type="Proteomes" id="UP000183203"/>
    </source>
</evidence>
<dbReference type="InterPro" id="IPR016181">
    <property type="entry name" value="Acyl_CoA_acyltransferase"/>
</dbReference>
<gene>
    <name evidence="2" type="ORF">SAMN05216418_0770</name>
</gene>
<dbReference type="AlphaFoldDB" id="A0A1G6GWG1"/>
<proteinExistence type="predicted"/>
<dbReference type="SUPFAM" id="SSF88723">
    <property type="entry name" value="PIN domain-like"/>
    <property type="match status" value="1"/>
</dbReference>
<evidence type="ECO:0000259" key="1">
    <source>
        <dbReference type="PROSITE" id="PS51186"/>
    </source>
</evidence>
<name>A0A1G6GWG1_9MICO</name>
<dbReference type="SUPFAM" id="SSF55729">
    <property type="entry name" value="Acyl-CoA N-acyltransferases (Nat)"/>
    <property type="match status" value="1"/>
</dbReference>
<organism evidence="2 3">
    <name type="scientific">Microbacterium enclense</name>
    <dbReference type="NCBI Taxonomy" id="993073"/>
    <lineage>
        <taxon>Bacteria</taxon>
        <taxon>Bacillati</taxon>
        <taxon>Actinomycetota</taxon>
        <taxon>Actinomycetes</taxon>
        <taxon>Micrococcales</taxon>
        <taxon>Microbacteriaceae</taxon>
        <taxon>Microbacterium</taxon>
    </lineage>
</organism>
<accession>A0A1G6GWG1</accession>
<dbReference type="OrthoDB" id="226313at2"/>
<dbReference type="PROSITE" id="PS51186">
    <property type="entry name" value="GNAT"/>
    <property type="match status" value="1"/>
</dbReference>
<dbReference type="InterPro" id="IPR000182">
    <property type="entry name" value="GNAT_dom"/>
</dbReference>
<dbReference type="GO" id="GO:0016747">
    <property type="term" value="F:acyltransferase activity, transferring groups other than amino-acyl groups"/>
    <property type="evidence" value="ECO:0007669"/>
    <property type="project" value="InterPro"/>
</dbReference>
<evidence type="ECO:0000313" key="2">
    <source>
        <dbReference type="EMBL" id="SDB86367.1"/>
    </source>
</evidence>